<feature type="chain" id="PRO_5043466939" description="C-type lectin domain-containing protein" evidence="7">
    <location>
        <begin position="23"/>
        <end position="794"/>
    </location>
</feature>
<comment type="subcellular location">
    <subcellularLocation>
        <location evidence="1">Membrane</location>
        <topology evidence="1">Single-pass membrane protein</topology>
    </subcellularLocation>
</comment>
<keyword evidence="4 6" id="KW-0472">Membrane</keyword>
<dbReference type="PANTHER" id="PTHR15549:SF26">
    <property type="entry name" value="AXIAL BUDDING PATTERN PROTEIN 2-RELATED"/>
    <property type="match status" value="1"/>
</dbReference>
<name>K1QBD3_MAGGI</name>
<dbReference type="GO" id="GO:0071944">
    <property type="term" value="C:cell periphery"/>
    <property type="evidence" value="ECO:0007669"/>
    <property type="project" value="UniProtKB-ARBA"/>
</dbReference>
<feature type="signal peptide" evidence="7">
    <location>
        <begin position="1"/>
        <end position="22"/>
    </location>
</feature>
<dbReference type="GO" id="GO:0016020">
    <property type="term" value="C:membrane"/>
    <property type="evidence" value="ECO:0007669"/>
    <property type="project" value="UniProtKB-SubCell"/>
</dbReference>
<dbReference type="PANTHER" id="PTHR15549">
    <property type="entry name" value="PAIRED IMMUNOGLOBULIN-LIKE TYPE 2 RECEPTOR"/>
    <property type="match status" value="1"/>
</dbReference>
<gene>
    <name evidence="8" type="ORF">CGI_10010242</name>
</gene>
<feature type="transmembrane region" description="Helical" evidence="6">
    <location>
        <begin position="218"/>
        <end position="239"/>
    </location>
</feature>
<dbReference type="InterPro" id="IPR051694">
    <property type="entry name" value="Immunoregulatory_rcpt-like"/>
</dbReference>
<evidence type="ECO:0000256" key="4">
    <source>
        <dbReference type="ARBA" id="ARBA00023136"/>
    </source>
</evidence>
<dbReference type="InParanoid" id="K1QBD3"/>
<dbReference type="AlphaFoldDB" id="K1QBD3"/>
<feature type="region of interest" description="Disordered" evidence="5">
    <location>
        <begin position="131"/>
        <end position="156"/>
    </location>
</feature>
<feature type="compositionally biased region" description="Polar residues" evidence="5">
    <location>
        <begin position="760"/>
        <end position="774"/>
    </location>
</feature>
<feature type="compositionally biased region" description="Low complexity" evidence="5">
    <location>
        <begin position="471"/>
        <end position="482"/>
    </location>
</feature>
<evidence type="ECO:0000256" key="3">
    <source>
        <dbReference type="ARBA" id="ARBA00022989"/>
    </source>
</evidence>
<keyword evidence="3 6" id="KW-1133">Transmembrane helix</keyword>
<evidence type="ECO:0000256" key="5">
    <source>
        <dbReference type="SAM" id="MobiDB-lite"/>
    </source>
</evidence>
<feature type="region of interest" description="Disordered" evidence="5">
    <location>
        <begin position="462"/>
        <end position="495"/>
    </location>
</feature>
<protein>
    <recommendedName>
        <fullName evidence="9">C-type lectin domain-containing protein</fullName>
    </recommendedName>
</protein>
<proteinExistence type="predicted"/>
<dbReference type="HOGENOM" id="CLU_353832_0_0_1"/>
<evidence type="ECO:0000313" key="8">
    <source>
        <dbReference type="EMBL" id="EKC26110.1"/>
    </source>
</evidence>
<feature type="compositionally biased region" description="Polar residues" evidence="5">
    <location>
        <begin position="483"/>
        <end position="494"/>
    </location>
</feature>
<evidence type="ECO:0000256" key="1">
    <source>
        <dbReference type="ARBA" id="ARBA00004167"/>
    </source>
</evidence>
<feature type="region of interest" description="Disordered" evidence="5">
    <location>
        <begin position="744"/>
        <end position="774"/>
    </location>
</feature>
<evidence type="ECO:0008006" key="9">
    <source>
        <dbReference type="Google" id="ProtNLM"/>
    </source>
</evidence>
<reference evidence="8" key="1">
    <citation type="journal article" date="2012" name="Nature">
        <title>The oyster genome reveals stress adaptation and complexity of shell formation.</title>
        <authorList>
            <person name="Zhang G."/>
            <person name="Fang X."/>
            <person name="Guo X."/>
            <person name="Li L."/>
            <person name="Luo R."/>
            <person name="Xu F."/>
            <person name="Yang P."/>
            <person name="Zhang L."/>
            <person name="Wang X."/>
            <person name="Qi H."/>
            <person name="Xiong Z."/>
            <person name="Que H."/>
            <person name="Xie Y."/>
            <person name="Holland P.W."/>
            <person name="Paps J."/>
            <person name="Zhu Y."/>
            <person name="Wu F."/>
            <person name="Chen Y."/>
            <person name="Wang J."/>
            <person name="Peng C."/>
            <person name="Meng J."/>
            <person name="Yang L."/>
            <person name="Liu J."/>
            <person name="Wen B."/>
            <person name="Zhang N."/>
            <person name="Huang Z."/>
            <person name="Zhu Q."/>
            <person name="Feng Y."/>
            <person name="Mount A."/>
            <person name="Hedgecock D."/>
            <person name="Xu Z."/>
            <person name="Liu Y."/>
            <person name="Domazet-Loso T."/>
            <person name="Du Y."/>
            <person name="Sun X."/>
            <person name="Zhang S."/>
            <person name="Liu B."/>
            <person name="Cheng P."/>
            <person name="Jiang X."/>
            <person name="Li J."/>
            <person name="Fan D."/>
            <person name="Wang W."/>
            <person name="Fu W."/>
            <person name="Wang T."/>
            <person name="Wang B."/>
            <person name="Zhang J."/>
            <person name="Peng Z."/>
            <person name="Li Y."/>
            <person name="Li N."/>
            <person name="Wang J."/>
            <person name="Chen M."/>
            <person name="He Y."/>
            <person name="Tan F."/>
            <person name="Song X."/>
            <person name="Zheng Q."/>
            <person name="Huang R."/>
            <person name="Yang H."/>
            <person name="Du X."/>
            <person name="Chen L."/>
            <person name="Yang M."/>
            <person name="Gaffney P.M."/>
            <person name="Wang S."/>
            <person name="Luo L."/>
            <person name="She Z."/>
            <person name="Ming Y."/>
            <person name="Huang W."/>
            <person name="Zhang S."/>
            <person name="Huang B."/>
            <person name="Zhang Y."/>
            <person name="Qu T."/>
            <person name="Ni P."/>
            <person name="Miao G."/>
            <person name="Wang J."/>
            <person name="Wang Q."/>
            <person name="Steinberg C.E."/>
            <person name="Wang H."/>
            <person name="Li N."/>
            <person name="Qian L."/>
            <person name="Zhang G."/>
            <person name="Li Y."/>
            <person name="Yang H."/>
            <person name="Liu X."/>
            <person name="Wang J."/>
            <person name="Yin Y."/>
            <person name="Wang J."/>
        </authorList>
    </citation>
    <scope>NUCLEOTIDE SEQUENCE [LARGE SCALE GENOMIC DNA]</scope>
    <source>
        <strain evidence="8">05x7-T-G4-1.051#20</strain>
    </source>
</reference>
<sequence>MAYNAVITSGLILLLLPNQTSANRFLLFVRHDDMNYTEAKEACESFGGRLAVPGSFNEEERLDVMQCIPPNVVFWTNQRGAKDVTFLLDIKCFYEKRFYQHDFLCEAERDSIRYSYYLKRGDVCSSQDIHHSTLSPGGNTTTTTTPVSTTRTPGPELTLSPIRTLQTIGTRPLDGDKTTPSTDVISTQREVVQNGTEISGGRNGEKGSGGVSNIGASAAIAIFSAILILTILGIFYVYVKRKKPELLRKASFWKTPEPVQNEYDTVRPRQGPEHSYGYMRSSDPPGDYLQPNPSAIRSRNIDNIDYLVEADDNIISGVDRADSCQAAQENDYDYIHIDDADCGQPPPPYDLARAIPNSASCATYYFVHEAVIYDAADLYCSRQFGGGSMSGVSDDFDWDCVPQNVWFWTNKDKYCKLNKFNKPICKNMSFIHHLGIGKRAFICKTESDLDYDDLDYQGDEITPCLSPTPHPDTTTAPSTPTPGNSSLVSNSTTHRSSDDADHGWVAGVALGIIAVLVIIGCAVFFFVKRRKRPTTKENGCVDSESGHTVERSETITSRLGSAVQKCRQKLQRSSPSRDYEMPDVHRPEREYDQLNVPMLPAEIVYAEPTAPYIGSVEQDELGYLVSQGSELNEYTYIDTTGGDTEESTGGSAHPHAGMDCENPVYEDMSKREVITANRDKLKADKDSKPKATGAAGAITRKHEYLNSPVIGRLLTEEQKGVQTKQKKVDISIVNGTYDDKLCTSSASSRDTPLAKAPGDSNVTPTDDNSESLAKNVKGSNIRNIILKLQGATDA</sequence>
<evidence type="ECO:0000256" key="6">
    <source>
        <dbReference type="SAM" id="Phobius"/>
    </source>
</evidence>
<feature type="compositionally biased region" description="Low complexity" evidence="5">
    <location>
        <begin position="132"/>
        <end position="155"/>
    </location>
</feature>
<feature type="transmembrane region" description="Helical" evidence="6">
    <location>
        <begin position="504"/>
        <end position="527"/>
    </location>
</feature>
<keyword evidence="7" id="KW-0732">Signal</keyword>
<dbReference type="EMBL" id="JH816102">
    <property type="protein sequence ID" value="EKC26110.1"/>
    <property type="molecule type" value="Genomic_DNA"/>
</dbReference>
<evidence type="ECO:0000256" key="7">
    <source>
        <dbReference type="SAM" id="SignalP"/>
    </source>
</evidence>
<evidence type="ECO:0000256" key="2">
    <source>
        <dbReference type="ARBA" id="ARBA00022692"/>
    </source>
</evidence>
<organism evidence="8">
    <name type="scientific">Magallana gigas</name>
    <name type="common">Pacific oyster</name>
    <name type="synonym">Crassostrea gigas</name>
    <dbReference type="NCBI Taxonomy" id="29159"/>
    <lineage>
        <taxon>Eukaryota</taxon>
        <taxon>Metazoa</taxon>
        <taxon>Spiralia</taxon>
        <taxon>Lophotrochozoa</taxon>
        <taxon>Mollusca</taxon>
        <taxon>Bivalvia</taxon>
        <taxon>Autobranchia</taxon>
        <taxon>Pteriomorphia</taxon>
        <taxon>Ostreida</taxon>
        <taxon>Ostreoidea</taxon>
        <taxon>Ostreidae</taxon>
        <taxon>Magallana</taxon>
    </lineage>
</organism>
<accession>K1QBD3</accession>
<keyword evidence="2 6" id="KW-0812">Transmembrane</keyword>